<organism evidence="1 2">
    <name type="scientific">Lentinus brumalis</name>
    <dbReference type="NCBI Taxonomy" id="2498619"/>
    <lineage>
        <taxon>Eukaryota</taxon>
        <taxon>Fungi</taxon>
        <taxon>Dikarya</taxon>
        <taxon>Basidiomycota</taxon>
        <taxon>Agaricomycotina</taxon>
        <taxon>Agaricomycetes</taxon>
        <taxon>Polyporales</taxon>
        <taxon>Polyporaceae</taxon>
        <taxon>Lentinus</taxon>
    </lineage>
</organism>
<proteinExistence type="predicted"/>
<dbReference type="OrthoDB" id="10497594at2759"/>
<protein>
    <submittedName>
        <fullName evidence="1">Uncharacterized protein</fullName>
    </submittedName>
</protein>
<sequence>MLSDIPRFGDGGHWHLPDRLLLEDGITLPLCATYGIRHMLASSDRGADWWLDDIQVIFRHYFIGDESTEKLAELACKTLCHYAVENRASRRAFGLAYKTLKLMYEMQGARHTFDTLAHAKAMYEVEIAVWDPSLGFGTFRDRTQAVYVLLHIVRATISGQSRLTPSQTDAMLAWGQQGLTRVREWLHGLDWTGLHKGCLIRSGNAGEVLAFPHIASHYLIKMIINPLIRLCSIPGGLAVVSGELVSAIEHTWSAARLAYPDLVDADIGFVWSSGLARIDSRLAQLKALVVGQCSP</sequence>
<evidence type="ECO:0000313" key="1">
    <source>
        <dbReference type="EMBL" id="RDX45136.1"/>
    </source>
</evidence>
<reference evidence="1 2" key="1">
    <citation type="journal article" date="2018" name="Biotechnol. Biofuels">
        <title>Integrative visual omics of the white-rot fungus Polyporus brumalis exposes the biotechnological potential of its oxidative enzymes for delignifying raw plant biomass.</title>
        <authorList>
            <person name="Miyauchi S."/>
            <person name="Rancon A."/>
            <person name="Drula E."/>
            <person name="Hage H."/>
            <person name="Chaduli D."/>
            <person name="Favel A."/>
            <person name="Grisel S."/>
            <person name="Henrissat B."/>
            <person name="Herpoel-Gimbert I."/>
            <person name="Ruiz-Duenas F.J."/>
            <person name="Chevret D."/>
            <person name="Hainaut M."/>
            <person name="Lin J."/>
            <person name="Wang M."/>
            <person name="Pangilinan J."/>
            <person name="Lipzen A."/>
            <person name="Lesage-Meessen L."/>
            <person name="Navarro D."/>
            <person name="Riley R."/>
            <person name="Grigoriev I.V."/>
            <person name="Zhou S."/>
            <person name="Raouche S."/>
            <person name="Rosso M.N."/>
        </authorList>
    </citation>
    <scope>NUCLEOTIDE SEQUENCE [LARGE SCALE GENOMIC DNA]</scope>
    <source>
        <strain evidence="1 2">BRFM 1820</strain>
    </source>
</reference>
<keyword evidence="2" id="KW-1185">Reference proteome</keyword>
<evidence type="ECO:0000313" key="2">
    <source>
        <dbReference type="Proteomes" id="UP000256964"/>
    </source>
</evidence>
<dbReference type="Proteomes" id="UP000256964">
    <property type="component" value="Unassembled WGS sequence"/>
</dbReference>
<accession>A0A371CXY9</accession>
<dbReference type="AlphaFoldDB" id="A0A371CXY9"/>
<gene>
    <name evidence="1" type="ORF">OH76DRAFT_1486589</name>
</gene>
<dbReference type="EMBL" id="KZ857441">
    <property type="protein sequence ID" value="RDX45136.1"/>
    <property type="molecule type" value="Genomic_DNA"/>
</dbReference>
<name>A0A371CXY9_9APHY</name>
<dbReference type="STRING" id="139420.A0A371CXY9"/>